<feature type="region of interest" description="Disordered" evidence="3">
    <location>
        <begin position="108"/>
        <end position="133"/>
    </location>
</feature>
<name>A0AA39FPV2_9HYME</name>
<feature type="active site" evidence="2">
    <location>
        <position position="285"/>
    </location>
</feature>
<dbReference type="EMBL" id="JAQQBS010000002">
    <property type="protein sequence ID" value="KAK0173612.1"/>
    <property type="molecule type" value="Genomic_DNA"/>
</dbReference>
<reference evidence="5" key="1">
    <citation type="journal article" date="2023" name="bioRxiv">
        <title>Scaffold-level genome assemblies of two parasitoid biocontrol wasps reveal the parthenogenesis mechanism and an associated novel virus.</title>
        <authorList>
            <person name="Inwood S."/>
            <person name="Skelly J."/>
            <person name="Guhlin J."/>
            <person name="Harrop T."/>
            <person name="Goldson S."/>
            <person name="Dearden P."/>
        </authorList>
    </citation>
    <scope>NUCLEOTIDE SEQUENCE</scope>
    <source>
        <strain evidence="5">Irish</strain>
        <tissue evidence="5">Whole body</tissue>
    </source>
</reference>
<evidence type="ECO:0000313" key="5">
    <source>
        <dbReference type="EMBL" id="KAK0173612.1"/>
    </source>
</evidence>
<evidence type="ECO:0000256" key="1">
    <source>
        <dbReference type="ARBA" id="ARBA00023049"/>
    </source>
</evidence>
<evidence type="ECO:0000313" key="6">
    <source>
        <dbReference type="Proteomes" id="UP001168990"/>
    </source>
</evidence>
<protein>
    <recommendedName>
        <fullName evidence="4">Peptidase M12B domain-containing protein</fullName>
    </recommendedName>
</protein>
<organism evidence="5 6">
    <name type="scientific">Microctonus aethiopoides</name>
    <dbReference type="NCBI Taxonomy" id="144406"/>
    <lineage>
        <taxon>Eukaryota</taxon>
        <taxon>Metazoa</taxon>
        <taxon>Ecdysozoa</taxon>
        <taxon>Arthropoda</taxon>
        <taxon>Hexapoda</taxon>
        <taxon>Insecta</taxon>
        <taxon>Pterygota</taxon>
        <taxon>Neoptera</taxon>
        <taxon>Endopterygota</taxon>
        <taxon>Hymenoptera</taxon>
        <taxon>Apocrita</taxon>
        <taxon>Ichneumonoidea</taxon>
        <taxon>Braconidae</taxon>
        <taxon>Euphorinae</taxon>
        <taxon>Microctonus</taxon>
    </lineage>
</organism>
<dbReference type="Gene3D" id="3.40.390.10">
    <property type="entry name" value="Collagenase (Catalytic Domain)"/>
    <property type="match status" value="1"/>
</dbReference>
<keyword evidence="2" id="KW-0479">Metal-binding</keyword>
<keyword evidence="6" id="KW-1185">Reference proteome</keyword>
<proteinExistence type="predicted"/>
<comment type="caution">
    <text evidence="5">The sequence shown here is derived from an EMBL/GenBank/DDBJ whole genome shotgun (WGS) entry which is preliminary data.</text>
</comment>
<keyword evidence="1" id="KW-0482">Metalloprotease</keyword>
<keyword evidence="2" id="KW-0862">Zinc</keyword>
<evidence type="ECO:0000256" key="3">
    <source>
        <dbReference type="SAM" id="MobiDB-lite"/>
    </source>
</evidence>
<dbReference type="Proteomes" id="UP001168990">
    <property type="component" value="Unassembled WGS sequence"/>
</dbReference>
<dbReference type="SUPFAM" id="SSF55486">
    <property type="entry name" value="Metalloproteases ('zincins'), catalytic domain"/>
    <property type="match status" value="1"/>
</dbReference>
<feature type="binding site" evidence="2">
    <location>
        <position position="288"/>
    </location>
    <ligand>
        <name>Zn(2+)</name>
        <dbReference type="ChEBI" id="CHEBI:29105"/>
        <note>catalytic</note>
    </ligand>
</feature>
<comment type="caution">
    <text evidence="2">Lacks conserved residue(s) required for the propagation of feature annotation.</text>
</comment>
<keyword evidence="1" id="KW-0645">Protease</keyword>
<reference evidence="5" key="2">
    <citation type="submission" date="2023-03" db="EMBL/GenBank/DDBJ databases">
        <authorList>
            <person name="Inwood S.N."/>
            <person name="Skelly J.G."/>
            <person name="Guhlin J."/>
            <person name="Harrop T.W.R."/>
            <person name="Goldson S.G."/>
            <person name="Dearden P.K."/>
        </authorList>
    </citation>
    <scope>NUCLEOTIDE SEQUENCE</scope>
    <source>
        <strain evidence="5">Irish</strain>
        <tissue evidence="5">Whole body</tissue>
    </source>
</reference>
<dbReference type="InterPro" id="IPR001590">
    <property type="entry name" value="Peptidase_M12B"/>
</dbReference>
<feature type="binding site" evidence="2">
    <location>
        <position position="284"/>
    </location>
    <ligand>
        <name>Zn(2+)</name>
        <dbReference type="ChEBI" id="CHEBI:29105"/>
        <note>catalytic</note>
    </ligand>
</feature>
<sequence length="429" mass="49096">MEEHIGEFTTYHDEEKSAAIVYFKKTGTLHGIIDTRYIISWMPLNECNQGHQAGEAYVKRREGYMDIHEPLKLWYPLILPNEKTKTHESEPYTSTQYQAAEKIQKVVDKSDKTQVTHYEPPKKRQKVDDKDDKTPVTSFYPEILVFVPNEVTTYMSNGKLRENSFATTVGHYIIYFNAIDMLLGKLSTDDIKIHLNLAGIVFERRSDVFPFIKVIKSTPPNIDTEFVFRTIPDYINANKDIFPDNSFDFFFVSTGKRQDPPNERYELGSLVHQGTPCEYITAAHEIAHLLGVKHDPQGVGYTNGYDQCYAIMQQFAGYCADCLKWSDRSIQDLKKYARENRNRCFLLNSPRSLLPRGHPIKTLLPSEQCRCYGFEHCNEKLICSDGSNSVSTVLPLDGTPCGDNKVCWDRICKDLSPVPSSLLEEGNVI</sequence>
<dbReference type="AlphaFoldDB" id="A0AA39FPV2"/>
<dbReference type="InterPro" id="IPR024079">
    <property type="entry name" value="MetalloPept_cat_dom_sf"/>
</dbReference>
<dbReference type="GO" id="GO:0004222">
    <property type="term" value="F:metalloendopeptidase activity"/>
    <property type="evidence" value="ECO:0007669"/>
    <property type="project" value="InterPro"/>
</dbReference>
<dbReference type="PANTHER" id="PTHR11905:SF159">
    <property type="entry name" value="ADAM METALLOPROTEASE"/>
    <property type="match status" value="1"/>
</dbReference>
<feature type="domain" description="Peptidase M12B" evidence="4">
    <location>
        <begin position="280"/>
        <end position="349"/>
    </location>
</feature>
<gene>
    <name evidence="5" type="ORF">PV328_006782</name>
</gene>
<dbReference type="GO" id="GO:0046872">
    <property type="term" value="F:metal ion binding"/>
    <property type="evidence" value="ECO:0007669"/>
    <property type="project" value="UniProtKB-KW"/>
</dbReference>
<evidence type="ECO:0000259" key="4">
    <source>
        <dbReference type="PROSITE" id="PS50215"/>
    </source>
</evidence>
<keyword evidence="1" id="KW-0378">Hydrolase</keyword>
<accession>A0AA39FPV2</accession>
<dbReference type="PANTHER" id="PTHR11905">
    <property type="entry name" value="ADAM A DISINTEGRIN AND METALLOPROTEASE DOMAIN"/>
    <property type="match status" value="1"/>
</dbReference>
<evidence type="ECO:0000256" key="2">
    <source>
        <dbReference type="PROSITE-ProRule" id="PRU00276"/>
    </source>
</evidence>
<feature type="binding site" evidence="2">
    <location>
        <position position="294"/>
    </location>
    <ligand>
        <name>Zn(2+)</name>
        <dbReference type="ChEBI" id="CHEBI:29105"/>
        <note>catalytic</note>
    </ligand>
</feature>
<dbReference type="PROSITE" id="PS50215">
    <property type="entry name" value="ADAM_MEPRO"/>
    <property type="match status" value="1"/>
</dbReference>
<dbReference type="GO" id="GO:0006509">
    <property type="term" value="P:membrane protein ectodomain proteolysis"/>
    <property type="evidence" value="ECO:0007669"/>
    <property type="project" value="TreeGrafter"/>
</dbReference>